<gene>
    <name evidence="1" type="ORF">MUO15_00225</name>
</gene>
<keyword evidence="2" id="KW-1185">Reference proteome</keyword>
<evidence type="ECO:0000313" key="2">
    <source>
        <dbReference type="Proteomes" id="UP000830326"/>
    </source>
</evidence>
<protein>
    <submittedName>
        <fullName evidence="1">Uncharacterized protein</fullName>
    </submittedName>
</protein>
<dbReference type="RefSeq" id="WP_245032499.1">
    <property type="nucleotide sequence ID" value="NZ_CP095075.1"/>
</dbReference>
<sequence length="88" mass="10035">MTEREVLNPINIIAHQYDEILTERELHVFEKVRDQLFIGMVNVATERGLKVGASISPENLQYFMERAVDGALVINNLKHKKTVQGCNP</sequence>
<evidence type="ECO:0000313" key="1">
    <source>
        <dbReference type="EMBL" id="UOR12008.1"/>
    </source>
</evidence>
<proteinExistence type="predicted"/>
<name>A0ABY4HAV1_9BACI</name>
<accession>A0ABY4HAV1</accession>
<dbReference type="Proteomes" id="UP000830326">
    <property type="component" value="Chromosome"/>
</dbReference>
<dbReference type="EMBL" id="CP095075">
    <property type="protein sequence ID" value="UOR12008.1"/>
    <property type="molecule type" value="Genomic_DNA"/>
</dbReference>
<reference evidence="1" key="1">
    <citation type="submission" date="2022-04" db="EMBL/GenBank/DDBJ databases">
        <title>Halobacillus sp. isolated from saltern.</title>
        <authorList>
            <person name="Won M."/>
            <person name="Lee C.-M."/>
            <person name="Woen H.-Y."/>
            <person name="Kwon S.-W."/>
        </authorList>
    </citation>
    <scope>NUCLEOTIDE SEQUENCE</scope>
    <source>
        <strain evidence="1">SSHM10-5</strain>
    </source>
</reference>
<organism evidence="1 2">
    <name type="scientific">Halobacillus amylolyticus</name>
    <dbReference type="NCBI Taxonomy" id="2932259"/>
    <lineage>
        <taxon>Bacteria</taxon>
        <taxon>Bacillati</taxon>
        <taxon>Bacillota</taxon>
        <taxon>Bacilli</taxon>
        <taxon>Bacillales</taxon>
        <taxon>Bacillaceae</taxon>
        <taxon>Halobacillus</taxon>
    </lineage>
</organism>